<name>N1QJG6_SPHMS</name>
<dbReference type="OrthoDB" id="2498029at2759"/>
<dbReference type="Proteomes" id="UP000016931">
    <property type="component" value="Unassembled WGS sequence"/>
</dbReference>
<proteinExistence type="predicted"/>
<dbReference type="HOGENOM" id="CLU_607161_0_0_1"/>
<dbReference type="AlphaFoldDB" id="N1QJG6"/>
<feature type="signal peptide" evidence="1">
    <location>
        <begin position="1"/>
        <end position="23"/>
    </location>
</feature>
<dbReference type="eggNOG" id="KOG1455">
    <property type="taxonomic scope" value="Eukaryota"/>
</dbReference>
<gene>
    <name evidence="3" type="ORF">SEPMUDRAFT_152655</name>
</gene>
<sequence length="451" mass="49301">MPRQQLFQVVLLLVATLAASVRSDPLDNFPYRRDAILEYKPMEEHGSMNELHKRATCIPDGCPDGYRPQRIVDPDFGKVCVCVACGTDKCKSYNQCKNNTKAKCNEKEQYSCRREATYIEHASLGATTSYCGMGICSPTHSSTFPFVSTSLIRTAMAAANSSNPPQASYSKHNLPSGVAYHKWTIPNARAILILQHGFAEYSLRYMDGKLPLGPRLQALGFDIWAMDMWGHGDSPGARSVVHIEKAVQDHVALRRQVVAESSSSSNNLPIFLMGHSLGGLVTSGSVTSDPTGIAGVILSSPELTQPVNGVERAIVGLGAKFWPSGPVPIPAKPPTGLSRIPAEVKLFEDDERNYHGAIGLLLAATSLDCGAKIWRGAKAWEVPTLVFHGNADQFTKFEASEEFVGKISSSDKQFYAVEGGYHELMRDLDAEKVMDLVVGWLRERSASVNRR</sequence>
<feature type="chain" id="PRO_5004110919" evidence="1">
    <location>
        <begin position="24"/>
        <end position="451"/>
    </location>
</feature>
<accession>N1QJG6</accession>
<dbReference type="PRINTS" id="PR00111">
    <property type="entry name" value="ABHYDROLASE"/>
</dbReference>
<protein>
    <submittedName>
        <fullName evidence="3">Alpha/beta-hydrolase</fullName>
    </submittedName>
</protein>
<dbReference type="InterPro" id="IPR051044">
    <property type="entry name" value="MAG_DAG_Lipase"/>
</dbReference>
<evidence type="ECO:0000259" key="2">
    <source>
        <dbReference type="Pfam" id="PF12146"/>
    </source>
</evidence>
<dbReference type="GO" id="GO:0016787">
    <property type="term" value="F:hydrolase activity"/>
    <property type="evidence" value="ECO:0007669"/>
    <property type="project" value="UniProtKB-KW"/>
</dbReference>
<dbReference type="SUPFAM" id="SSF53474">
    <property type="entry name" value="alpha/beta-Hydrolases"/>
    <property type="match status" value="1"/>
</dbReference>
<dbReference type="PANTHER" id="PTHR11614">
    <property type="entry name" value="PHOSPHOLIPASE-RELATED"/>
    <property type="match status" value="1"/>
</dbReference>
<dbReference type="Gene3D" id="3.40.50.1820">
    <property type="entry name" value="alpha/beta hydrolase"/>
    <property type="match status" value="1"/>
</dbReference>
<reference evidence="3 4" key="1">
    <citation type="journal article" date="2012" name="PLoS Pathog.">
        <title>Diverse lifestyles and strategies of plant pathogenesis encoded in the genomes of eighteen Dothideomycetes fungi.</title>
        <authorList>
            <person name="Ohm R.A."/>
            <person name="Feau N."/>
            <person name="Henrissat B."/>
            <person name="Schoch C.L."/>
            <person name="Horwitz B.A."/>
            <person name="Barry K.W."/>
            <person name="Condon B.J."/>
            <person name="Copeland A.C."/>
            <person name="Dhillon B."/>
            <person name="Glaser F."/>
            <person name="Hesse C.N."/>
            <person name="Kosti I."/>
            <person name="LaButti K."/>
            <person name="Lindquist E.A."/>
            <person name="Lucas S."/>
            <person name="Salamov A.A."/>
            <person name="Bradshaw R.E."/>
            <person name="Ciuffetti L."/>
            <person name="Hamelin R.C."/>
            <person name="Kema G.H.J."/>
            <person name="Lawrence C."/>
            <person name="Scott J.A."/>
            <person name="Spatafora J.W."/>
            <person name="Turgeon B.G."/>
            <person name="de Wit P.J.G.M."/>
            <person name="Zhong S."/>
            <person name="Goodwin S.B."/>
            <person name="Grigoriev I.V."/>
        </authorList>
    </citation>
    <scope>NUCLEOTIDE SEQUENCE [LARGE SCALE GENOMIC DNA]</scope>
    <source>
        <strain evidence="3 4">SO2202</strain>
    </source>
</reference>
<evidence type="ECO:0000256" key="1">
    <source>
        <dbReference type="SAM" id="SignalP"/>
    </source>
</evidence>
<keyword evidence="3" id="KW-0378">Hydrolase</keyword>
<dbReference type="Pfam" id="PF12146">
    <property type="entry name" value="Hydrolase_4"/>
    <property type="match status" value="1"/>
</dbReference>
<feature type="domain" description="Serine aminopeptidase S33" evidence="2">
    <location>
        <begin position="187"/>
        <end position="429"/>
    </location>
</feature>
<dbReference type="InterPro" id="IPR029058">
    <property type="entry name" value="AB_hydrolase_fold"/>
</dbReference>
<dbReference type="EMBL" id="KB456260">
    <property type="protein sequence ID" value="EMF16432.1"/>
    <property type="molecule type" value="Genomic_DNA"/>
</dbReference>
<dbReference type="STRING" id="692275.N1QJG6"/>
<keyword evidence="1" id="KW-0732">Signal</keyword>
<keyword evidence="4" id="KW-1185">Reference proteome</keyword>
<dbReference type="InterPro" id="IPR000073">
    <property type="entry name" value="AB_hydrolase_1"/>
</dbReference>
<dbReference type="InterPro" id="IPR022742">
    <property type="entry name" value="Hydrolase_4"/>
</dbReference>
<organism evidence="3 4">
    <name type="scientific">Sphaerulina musiva (strain SO2202)</name>
    <name type="common">Poplar stem canker fungus</name>
    <name type="synonym">Septoria musiva</name>
    <dbReference type="NCBI Taxonomy" id="692275"/>
    <lineage>
        <taxon>Eukaryota</taxon>
        <taxon>Fungi</taxon>
        <taxon>Dikarya</taxon>
        <taxon>Ascomycota</taxon>
        <taxon>Pezizomycotina</taxon>
        <taxon>Dothideomycetes</taxon>
        <taxon>Dothideomycetidae</taxon>
        <taxon>Mycosphaerellales</taxon>
        <taxon>Mycosphaerellaceae</taxon>
        <taxon>Sphaerulina</taxon>
    </lineage>
</organism>
<dbReference type="RefSeq" id="XP_016764553.1">
    <property type="nucleotide sequence ID" value="XM_016907478.1"/>
</dbReference>
<dbReference type="GeneID" id="27904615"/>
<evidence type="ECO:0000313" key="4">
    <source>
        <dbReference type="Proteomes" id="UP000016931"/>
    </source>
</evidence>
<evidence type="ECO:0000313" key="3">
    <source>
        <dbReference type="EMBL" id="EMF16432.1"/>
    </source>
</evidence>